<organism evidence="1 2">
    <name type="scientific">Oreochromis aureus</name>
    <name type="common">Israeli tilapia</name>
    <name type="synonym">Chromis aureus</name>
    <dbReference type="NCBI Taxonomy" id="47969"/>
    <lineage>
        <taxon>Eukaryota</taxon>
        <taxon>Metazoa</taxon>
        <taxon>Chordata</taxon>
        <taxon>Craniata</taxon>
        <taxon>Vertebrata</taxon>
        <taxon>Euteleostomi</taxon>
        <taxon>Actinopterygii</taxon>
        <taxon>Neopterygii</taxon>
        <taxon>Teleostei</taxon>
        <taxon>Neoteleostei</taxon>
        <taxon>Acanthomorphata</taxon>
        <taxon>Ovalentaria</taxon>
        <taxon>Cichlomorphae</taxon>
        <taxon>Cichliformes</taxon>
        <taxon>Cichlidae</taxon>
        <taxon>African cichlids</taxon>
        <taxon>Pseudocrenilabrinae</taxon>
        <taxon>Oreochromini</taxon>
        <taxon>Oreochromis</taxon>
    </lineage>
</organism>
<evidence type="ECO:0000313" key="1">
    <source>
        <dbReference type="Ensembl" id="ENSOABP00000073807.1"/>
    </source>
</evidence>
<reference evidence="1" key="2">
    <citation type="submission" date="2025-08" db="UniProtKB">
        <authorList>
            <consortium name="Ensembl"/>
        </authorList>
    </citation>
    <scope>IDENTIFICATION</scope>
</reference>
<sequence>MVTEAKQGKRPSISPQIQHLKYEVPKTDEVQIELFGCSYRRHVWRKKGGCAVADGRGNTAYIEGGRVQILCKQPRKSN</sequence>
<keyword evidence="2" id="KW-1185">Reference proteome</keyword>
<protein>
    <submittedName>
        <fullName evidence="1">Uncharacterized protein</fullName>
    </submittedName>
</protein>
<reference evidence="2" key="1">
    <citation type="submission" date="2020-03" db="EMBL/GenBank/DDBJ databases">
        <title>Evolution of repeat sequences and sex chromosomes of tilapia species revealed by chromosome-level genomes.</title>
        <authorList>
            <person name="Xu L."/>
            <person name="Tao W."/>
            <person name="Wang D."/>
            <person name="Zhou Q."/>
        </authorList>
    </citation>
    <scope>NUCLEOTIDE SEQUENCE [LARGE SCALE GENOMIC DNA]</scope>
    <source>
        <strain evidence="2">Israel</strain>
    </source>
</reference>
<dbReference type="Proteomes" id="UP000472276">
    <property type="component" value="Unassembled WGS sequence"/>
</dbReference>
<proteinExistence type="predicted"/>
<evidence type="ECO:0000313" key="2">
    <source>
        <dbReference type="Proteomes" id="UP000472276"/>
    </source>
</evidence>
<accession>A0AAZ1Y1Y4</accession>
<reference evidence="1" key="3">
    <citation type="submission" date="2025-09" db="UniProtKB">
        <authorList>
            <consortium name="Ensembl"/>
        </authorList>
    </citation>
    <scope>IDENTIFICATION</scope>
</reference>
<dbReference type="Ensembl" id="ENSOABT00000082496.1">
    <property type="protein sequence ID" value="ENSOABP00000073807.1"/>
    <property type="gene ID" value="ENSOABG00000031938.1"/>
</dbReference>
<name>A0AAZ1Y1Y4_OREAU</name>
<dbReference type="AlphaFoldDB" id="A0AAZ1Y1Y4"/>